<protein>
    <recommendedName>
        <fullName evidence="1">DUF1156 domain-containing protein</fullName>
    </recommendedName>
</protein>
<evidence type="ECO:0000313" key="3">
    <source>
        <dbReference type="Proteomes" id="UP000192923"/>
    </source>
</evidence>
<dbReference type="SUPFAM" id="SSF53335">
    <property type="entry name" value="S-adenosyl-L-methionine-dependent methyltransferases"/>
    <property type="match status" value="1"/>
</dbReference>
<feature type="domain" description="DUF1156" evidence="1">
    <location>
        <begin position="10"/>
        <end position="62"/>
    </location>
</feature>
<dbReference type="InterPro" id="IPR009537">
    <property type="entry name" value="DUF1156"/>
</dbReference>
<dbReference type="EMBL" id="FXAM01000005">
    <property type="protein sequence ID" value="SMF97830.1"/>
    <property type="molecule type" value="Genomic_DNA"/>
</dbReference>
<dbReference type="Pfam" id="PF06634">
    <property type="entry name" value="DUF1156"/>
    <property type="match status" value="1"/>
</dbReference>
<evidence type="ECO:0000259" key="1">
    <source>
        <dbReference type="Pfam" id="PF06634"/>
    </source>
</evidence>
<dbReference type="REBASE" id="218961">
    <property type="entry name" value="M.Msp175ORF4802P"/>
</dbReference>
<gene>
    <name evidence="2" type="ORF">SAMN02949497_4802</name>
</gene>
<dbReference type="CDD" id="cd02440">
    <property type="entry name" value="AdoMet_MTases"/>
    <property type="match status" value="1"/>
</dbReference>
<dbReference type="RefSeq" id="WP_085216838.1">
    <property type="nucleotide sequence ID" value="NZ_FXAM01000005.1"/>
</dbReference>
<evidence type="ECO:0000313" key="2">
    <source>
        <dbReference type="EMBL" id="SMF97830.1"/>
    </source>
</evidence>
<dbReference type="InterPro" id="IPR029063">
    <property type="entry name" value="SAM-dependent_MTases_sf"/>
</dbReference>
<dbReference type="OrthoDB" id="3197274at2"/>
<accession>A0A1Y6D5W3</accession>
<dbReference type="Proteomes" id="UP000192923">
    <property type="component" value="Unassembled WGS sequence"/>
</dbReference>
<proteinExistence type="predicted"/>
<keyword evidence="3" id="KW-1185">Reference proteome</keyword>
<dbReference type="Gene3D" id="3.40.50.150">
    <property type="entry name" value="Vaccinia Virus protein VP39"/>
    <property type="match status" value="1"/>
</dbReference>
<sequence length="384" mass="42661">MSDKRLIEVAFPLKQASIDSVHEKNVRHGHISTLHIWPARRPLAAARAALIATLLPDPGDAEQRAAILKRLGGTLVKTTKAKKQANGQTEDVAVEETLGGILHWGRESGPDLETFREEIRKAYGGRAPKVLDPFAGGGAIPLEAMRLGCEVTAMDINPVAWFVLKCTLEYPQKLAGQTRRLPDFAIRDREFMAAYLKARGLTPATIRRHLNELGQAAEVEKDEKNGDLFGHDPIDPKLLDADLAWHVRAWGRWVLVEARKSLARYYPTYAEYCTLKPYAKVPLAVDAGEQLKPVPVDDAGEPQIGLLNLAYDPDYLENPKNPRCTFGLVITSRRPSIPPVRGAVFRAGSTGQAPARIGSWFPELGRHIRSDQDCCGYFMERCWF</sequence>
<name>A0A1Y6D5W3_9GAMM</name>
<reference evidence="2 3" key="1">
    <citation type="submission" date="2016-12" db="EMBL/GenBank/DDBJ databases">
        <authorList>
            <person name="Song W.-J."/>
            <person name="Kurnit D.M."/>
        </authorList>
    </citation>
    <scope>NUCLEOTIDE SEQUENCE [LARGE SCALE GENOMIC DNA]</scope>
    <source>
        <strain evidence="2 3">175</strain>
    </source>
</reference>
<dbReference type="STRING" id="1760988.SAMN02949497_4802"/>
<organism evidence="2 3">
    <name type="scientific">Methylomagnum ishizawai</name>
    <dbReference type="NCBI Taxonomy" id="1760988"/>
    <lineage>
        <taxon>Bacteria</taxon>
        <taxon>Pseudomonadati</taxon>
        <taxon>Pseudomonadota</taxon>
        <taxon>Gammaproteobacteria</taxon>
        <taxon>Methylococcales</taxon>
        <taxon>Methylococcaceae</taxon>
        <taxon>Methylomagnum</taxon>
    </lineage>
</organism>
<dbReference type="AlphaFoldDB" id="A0A1Y6D5W3"/>